<evidence type="ECO:0000313" key="2">
    <source>
        <dbReference type="EMBL" id="MFC4585949.1"/>
    </source>
</evidence>
<dbReference type="RefSeq" id="WP_262844679.1">
    <property type="nucleotide sequence ID" value="NZ_JANZYP010000031.1"/>
</dbReference>
<organism evidence="2 3">
    <name type="scientific">Sphaerisporangium corydalis</name>
    <dbReference type="NCBI Taxonomy" id="1441875"/>
    <lineage>
        <taxon>Bacteria</taxon>
        <taxon>Bacillati</taxon>
        <taxon>Actinomycetota</taxon>
        <taxon>Actinomycetes</taxon>
        <taxon>Streptosporangiales</taxon>
        <taxon>Streptosporangiaceae</taxon>
        <taxon>Sphaerisporangium</taxon>
    </lineage>
</organism>
<proteinExistence type="predicted"/>
<evidence type="ECO:0000259" key="1">
    <source>
        <dbReference type="Pfam" id="PF11706"/>
    </source>
</evidence>
<dbReference type="InterPro" id="IPR021005">
    <property type="entry name" value="Znf_CGNR"/>
</dbReference>
<dbReference type="Proteomes" id="UP001595891">
    <property type="component" value="Unassembled WGS sequence"/>
</dbReference>
<sequence length="39" mass="4345">MGASDSYIDRSRNRSRRFCSGACASRTTVAAHRARSRAR</sequence>
<protein>
    <submittedName>
        <fullName evidence="2">CGNR zinc finger domain-containing protein</fullName>
    </submittedName>
</protein>
<dbReference type="SUPFAM" id="SSF160904">
    <property type="entry name" value="Jann2411-like"/>
    <property type="match status" value="1"/>
</dbReference>
<dbReference type="Pfam" id="PF11706">
    <property type="entry name" value="zf-CGNR"/>
    <property type="match status" value="1"/>
</dbReference>
<dbReference type="EMBL" id="JBHSFN010000003">
    <property type="protein sequence ID" value="MFC4585949.1"/>
    <property type="molecule type" value="Genomic_DNA"/>
</dbReference>
<evidence type="ECO:0000313" key="3">
    <source>
        <dbReference type="Proteomes" id="UP001595891"/>
    </source>
</evidence>
<comment type="caution">
    <text evidence="2">The sequence shown here is derived from an EMBL/GenBank/DDBJ whole genome shotgun (WGS) entry which is preliminary data.</text>
</comment>
<name>A0ABV9EAE6_9ACTN</name>
<feature type="domain" description="Zinc finger CGNR" evidence="1">
    <location>
        <begin position="6"/>
        <end position="35"/>
    </location>
</feature>
<accession>A0ABV9EAE6</accession>
<gene>
    <name evidence="2" type="ORF">ACFO8L_07695</name>
</gene>
<dbReference type="Gene3D" id="1.10.3300.10">
    <property type="entry name" value="Jann2411-like domain"/>
    <property type="match status" value="1"/>
</dbReference>
<keyword evidence="3" id="KW-1185">Reference proteome</keyword>
<reference evidence="3" key="1">
    <citation type="journal article" date="2019" name="Int. J. Syst. Evol. Microbiol.">
        <title>The Global Catalogue of Microorganisms (GCM) 10K type strain sequencing project: providing services to taxonomists for standard genome sequencing and annotation.</title>
        <authorList>
            <consortium name="The Broad Institute Genomics Platform"/>
            <consortium name="The Broad Institute Genome Sequencing Center for Infectious Disease"/>
            <person name="Wu L."/>
            <person name="Ma J."/>
        </authorList>
    </citation>
    <scope>NUCLEOTIDE SEQUENCE [LARGE SCALE GENOMIC DNA]</scope>
    <source>
        <strain evidence="3">CCUG 49560</strain>
    </source>
</reference>
<dbReference type="InterPro" id="IPR023286">
    <property type="entry name" value="ABATE_dom_sf"/>
</dbReference>